<dbReference type="RefSeq" id="WP_167363564.1">
    <property type="nucleotide sequence ID" value="NZ_FMHY01000002.1"/>
</dbReference>
<dbReference type="AlphaFoldDB" id="A0A1C6V7V8"/>
<accession>A0A1C6V7V8</accession>
<proteinExistence type="predicted"/>
<sequence length="53" mass="6115">MFSNSADLMLALHRTYASELRADAARDRLARSLPRRHPRGWLGRRNPAARTVR</sequence>
<gene>
    <name evidence="1" type="ORF">GA0070604_4743</name>
</gene>
<evidence type="ECO:0000313" key="2">
    <source>
        <dbReference type="Proteomes" id="UP000199696"/>
    </source>
</evidence>
<evidence type="ECO:0000313" key="1">
    <source>
        <dbReference type="EMBL" id="SCL62432.1"/>
    </source>
</evidence>
<keyword evidence="2" id="KW-1185">Reference proteome</keyword>
<protein>
    <submittedName>
        <fullName evidence="1">Uncharacterized protein</fullName>
    </submittedName>
</protein>
<name>A0A1C6V7V8_9ACTN</name>
<dbReference type="Proteomes" id="UP000199696">
    <property type="component" value="Unassembled WGS sequence"/>
</dbReference>
<reference evidence="2" key="1">
    <citation type="submission" date="2016-06" db="EMBL/GenBank/DDBJ databases">
        <authorList>
            <person name="Varghese N."/>
            <person name="Submissions Spin"/>
        </authorList>
    </citation>
    <scope>NUCLEOTIDE SEQUENCE [LARGE SCALE GENOMIC DNA]</scope>
    <source>
        <strain evidence="2">DSM 44814</strain>
    </source>
</reference>
<dbReference type="STRING" id="227316.GA0070604_4743"/>
<organism evidence="1 2">
    <name type="scientific">Micromonospora eburnea</name>
    <dbReference type="NCBI Taxonomy" id="227316"/>
    <lineage>
        <taxon>Bacteria</taxon>
        <taxon>Bacillati</taxon>
        <taxon>Actinomycetota</taxon>
        <taxon>Actinomycetes</taxon>
        <taxon>Micromonosporales</taxon>
        <taxon>Micromonosporaceae</taxon>
        <taxon>Micromonospora</taxon>
    </lineage>
</organism>
<dbReference type="EMBL" id="FMHY01000002">
    <property type="protein sequence ID" value="SCL62432.1"/>
    <property type="molecule type" value="Genomic_DNA"/>
</dbReference>